<keyword evidence="2" id="KW-1185">Reference proteome</keyword>
<dbReference type="EMBL" id="MDYQ01000125">
    <property type="protein sequence ID" value="PRP81427.1"/>
    <property type="molecule type" value="Genomic_DNA"/>
</dbReference>
<gene>
    <name evidence="1" type="ORF">PROFUN_10957</name>
</gene>
<dbReference type="Proteomes" id="UP000241769">
    <property type="component" value="Unassembled WGS sequence"/>
</dbReference>
<evidence type="ECO:0000313" key="1">
    <source>
        <dbReference type="EMBL" id="PRP81427.1"/>
    </source>
</evidence>
<dbReference type="InParanoid" id="A0A2P6NBU9"/>
<proteinExistence type="predicted"/>
<accession>A0A2P6NBU9</accession>
<comment type="caution">
    <text evidence="1">The sequence shown here is derived from an EMBL/GenBank/DDBJ whole genome shotgun (WGS) entry which is preliminary data.</text>
</comment>
<sequence>MSRLRRRVYTSSMETATERVTVVEDIPSPSSFIVLTSGVVHCVQFQRSESLSQVRVFLAERNTKKNNTSSSDIKDHQIQLYSAIEMAAPTSTRFLSEWTRNDRPRDGIFADLGRITDEEATGAVISAAAAYLVTASERQLDIWLKLSHAGFIDAVKAKGPAIDRAFQVATSFRLGSITYDWIELQFHKSFAWIETFVEKFE</sequence>
<protein>
    <submittedName>
        <fullName evidence="1">Uncharacterized protein</fullName>
    </submittedName>
</protein>
<dbReference type="AlphaFoldDB" id="A0A2P6NBU9"/>
<name>A0A2P6NBU9_9EUKA</name>
<organism evidence="1 2">
    <name type="scientific">Planoprotostelium fungivorum</name>
    <dbReference type="NCBI Taxonomy" id="1890364"/>
    <lineage>
        <taxon>Eukaryota</taxon>
        <taxon>Amoebozoa</taxon>
        <taxon>Evosea</taxon>
        <taxon>Variosea</taxon>
        <taxon>Cavosteliida</taxon>
        <taxon>Cavosteliaceae</taxon>
        <taxon>Planoprotostelium</taxon>
    </lineage>
</organism>
<reference evidence="1 2" key="1">
    <citation type="journal article" date="2018" name="Genome Biol. Evol.">
        <title>Multiple Roots of Fruiting Body Formation in Amoebozoa.</title>
        <authorList>
            <person name="Hillmann F."/>
            <person name="Forbes G."/>
            <person name="Novohradska S."/>
            <person name="Ferling I."/>
            <person name="Riege K."/>
            <person name="Groth M."/>
            <person name="Westermann M."/>
            <person name="Marz M."/>
            <person name="Spaller T."/>
            <person name="Winckler T."/>
            <person name="Schaap P."/>
            <person name="Glockner G."/>
        </authorList>
    </citation>
    <scope>NUCLEOTIDE SEQUENCE [LARGE SCALE GENOMIC DNA]</scope>
    <source>
        <strain evidence="1 2">Jena</strain>
    </source>
</reference>
<evidence type="ECO:0000313" key="2">
    <source>
        <dbReference type="Proteomes" id="UP000241769"/>
    </source>
</evidence>